<comment type="caution">
    <text evidence="1">The sequence shown here is derived from an EMBL/GenBank/DDBJ whole genome shotgun (WGS) entry which is preliminary data.</text>
</comment>
<keyword evidence="2" id="KW-1185">Reference proteome</keyword>
<proteinExistence type="predicted"/>
<name>A0A150GY86_GONPE</name>
<dbReference type="AlphaFoldDB" id="A0A150GY86"/>
<reference evidence="2" key="1">
    <citation type="journal article" date="2016" name="Nat. Commun.">
        <title>The Gonium pectorale genome demonstrates co-option of cell cycle regulation during the evolution of multicellularity.</title>
        <authorList>
            <person name="Hanschen E.R."/>
            <person name="Marriage T.N."/>
            <person name="Ferris P.J."/>
            <person name="Hamaji T."/>
            <person name="Toyoda A."/>
            <person name="Fujiyama A."/>
            <person name="Neme R."/>
            <person name="Noguchi H."/>
            <person name="Minakuchi Y."/>
            <person name="Suzuki M."/>
            <person name="Kawai-Toyooka H."/>
            <person name="Smith D.R."/>
            <person name="Sparks H."/>
            <person name="Anderson J."/>
            <person name="Bakaric R."/>
            <person name="Luria V."/>
            <person name="Karger A."/>
            <person name="Kirschner M.W."/>
            <person name="Durand P.M."/>
            <person name="Michod R.E."/>
            <person name="Nozaki H."/>
            <person name="Olson B.J."/>
        </authorList>
    </citation>
    <scope>NUCLEOTIDE SEQUENCE [LARGE SCALE GENOMIC DNA]</scope>
    <source>
        <strain evidence="2">NIES-2863</strain>
    </source>
</reference>
<dbReference type="Proteomes" id="UP000075714">
    <property type="component" value="Unassembled WGS sequence"/>
</dbReference>
<dbReference type="EMBL" id="LSYV01000005">
    <property type="protein sequence ID" value="KXZ54754.1"/>
    <property type="molecule type" value="Genomic_DNA"/>
</dbReference>
<evidence type="ECO:0000313" key="1">
    <source>
        <dbReference type="EMBL" id="KXZ54754.1"/>
    </source>
</evidence>
<organism evidence="1 2">
    <name type="scientific">Gonium pectorale</name>
    <name type="common">Green alga</name>
    <dbReference type="NCBI Taxonomy" id="33097"/>
    <lineage>
        <taxon>Eukaryota</taxon>
        <taxon>Viridiplantae</taxon>
        <taxon>Chlorophyta</taxon>
        <taxon>core chlorophytes</taxon>
        <taxon>Chlorophyceae</taxon>
        <taxon>CS clade</taxon>
        <taxon>Chlamydomonadales</taxon>
        <taxon>Volvocaceae</taxon>
        <taxon>Gonium</taxon>
    </lineage>
</organism>
<sequence>MAFASSKRFTTEALRFAKSDFVEVATKGLAIVTPICVGAGGKAIYDQYGDLCKDIKGLQAEQASLKATVLAVQELASEQKRLADQMERLADQMERRGKVLDSIQANYV</sequence>
<gene>
    <name evidence="1" type="ORF">GPECTOR_4g824</name>
</gene>
<protein>
    <submittedName>
        <fullName evidence="1">Uncharacterized protein</fullName>
    </submittedName>
</protein>
<evidence type="ECO:0000313" key="2">
    <source>
        <dbReference type="Proteomes" id="UP000075714"/>
    </source>
</evidence>
<accession>A0A150GY86</accession>